<protein>
    <submittedName>
        <fullName evidence="1">Uncharacterized protein</fullName>
    </submittedName>
</protein>
<accession>A0A1S7RAG9</accession>
<evidence type="ECO:0000313" key="2">
    <source>
        <dbReference type="Proteomes" id="UP000191897"/>
    </source>
</evidence>
<proteinExistence type="predicted"/>
<reference evidence="1 2" key="1">
    <citation type="submission" date="2016-01" db="EMBL/GenBank/DDBJ databases">
        <authorList>
            <person name="Oliw E.H."/>
        </authorList>
    </citation>
    <scope>NUCLEOTIDE SEQUENCE [LARGE SCALE GENOMIC DNA]</scope>
    <source>
        <strain evidence="1 2">Kerr 14</strain>
    </source>
</reference>
<gene>
    <name evidence="1" type="ORF">AGR4C_Lc120164</name>
</gene>
<sequence>MRKISPILPDNPRYKRLWHIFIFLI</sequence>
<name>A0A1S7RAG9_AGRTU</name>
<organism evidence="1 2">
    <name type="scientific">Agrobacterium tumefaciens str. Kerr 14</name>
    <dbReference type="NCBI Taxonomy" id="1183424"/>
    <lineage>
        <taxon>Bacteria</taxon>
        <taxon>Pseudomonadati</taxon>
        <taxon>Pseudomonadota</taxon>
        <taxon>Alphaproteobacteria</taxon>
        <taxon>Hyphomicrobiales</taxon>
        <taxon>Rhizobiaceae</taxon>
        <taxon>Rhizobium/Agrobacterium group</taxon>
        <taxon>Agrobacterium</taxon>
        <taxon>Agrobacterium tumefaciens complex</taxon>
    </lineage>
</organism>
<dbReference type="Proteomes" id="UP000191897">
    <property type="component" value="Unassembled WGS sequence"/>
</dbReference>
<evidence type="ECO:0000313" key="1">
    <source>
        <dbReference type="EMBL" id="CUX49160.1"/>
    </source>
</evidence>
<dbReference type="AlphaFoldDB" id="A0A1S7RAG9"/>
<dbReference type="EMBL" id="FBWC01000022">
    <property type="protein sequence ID" value="CUX49160.1"/>
    <property type="molecule type" value="Genomic_DNA"/>
</dbReference>